<organism evidence="2">
    <name type="scientific">viral metagenome</name>
    <dbReference type="NCBI Taxonomy" id="1070528"/>
    <lineage>
        <taxon>unclassified sequences</taxon>
        <taxon>metagenomes</taxon>
        <taxon>organismal metagenomes</taxon>
    </lineage>
</organism>
<evidence type="ECO:0000313" key="2">
    <source>
        <dbReference type="EMBL" id="QHU36293.1"/>
    </source>
</evidence>
<dbReference type="AlphaFoldDB" id="A0A6C0M191"/>
<dbReference type="Pfam" id="PF19141">
    <property type="entry name" value="DUF5824"/>
    <property type="match status" value="1"/>
</dbReference>
<dbReference type="EMBL" id="MN740634">
    <property type="protein sequence ID" value="QHU36293.1"/>
    <property type="molecule type" value="Genomic_DNA"/>
</dbReference>
<sequence length="159" mass="17833">MRIRVPVRYVPRSLSRKDRRAQIAMLKRSRRLYKRGEFYGRTQKLRSYPHVASKHTDAARRMYRVDRVVPNAALAAATGCSVKALQQIVKKGEGAFYSSGSRPNQTPQSWGYARLASAVTGGKAAAVDYAILESGCNRRSRALRLARSVKRGPARKIEI</sequence>
<protein>
    <recommendedName>
        <fullName evidence="1">DUF5824 domain-containing protein</fullName>
    </recommendedName>
</protein>
<name>A0A6C0M191_9ZZZZ</name>
<feature type="domain" description="DUF5824" evidence="1">
    <location>
        <begin position="18"/>
        <end position="126"/>
    </location>
</feature>
<reference evidence="2" key="1">
    <citation type="journal article" date="2020" name="Nature">
        <title>Giant virus diversity and host interactions through global metagenomics.</title>
        <authorList>
            <person name="Schulz F."/>
            <person name="Roux S."/>
            <person name="Paez-Espino D."/>
            <person name="Jungbluth S."/>
            <person name="Walsh D.A."/>
            <person name="Denef V.J."/>
            <person name="McMahon K.D."/>
            <person name="Konstantinidis K.T."/>
            <person name="Eloe-Fadrosh E.A."/>
            <person name="Kyrpides N.C."/>
            <person name="Woyke T."/>
        </authorList>
    </citation>
    <scope>NUCLEOTIDE SEQUENCE</scope>
    <source>
        <strain evidence="2">GVMAG-S-1035124-57</strain>
    </source>
</reference>
<evidence type="ECO:0000259" key="1">
    <source>
        <dbReference type="Pfam" id="PF19141"/>
    </source>
</evidence>
<proteinExistence type="predicted"/>
<dbReference type="InterPro" id="IPR043862">
    <property type="entry name" value="DUF5824"/>
</dbReference>
<accession>A0A6C0M191</accession>